<feature type="transmembrane region" description="Helical" evidence="6">
    <location>
        <begin position="337"/>
        <end position="363"/>
    </location>
</feature>
<sequence length="841" mass="92672">MVNTVLNIAIHYRKWVYWGLLLLTLIFVAQLPKIQIDTDPENMLNAANPERVFHNQAKATFAMHDTIVVGVVNQQSIYNPQTLSALVDVTEYAMSIEGVVQADLMSLANVDNISQAQPGTIRFEWMMKSAPSDLAGAQRIREQAERLPLLRNTLVSGDGKAAALYVPIVDKNQSYAIARDLKAHIASLGSQDEWHITGLPVAEDRFGYEMFVQMGISAPLAGLTIFLLLWVFFRNIPFVLPAMIVAMATVLITMGALIGMGFTVHIMSSMIAIFLMPIAVVDSVHILSEFADRHKPGQQASHTIRQVMGHLFTPMLFTSVTSTVGFLSLMLTPIPPVQIFGAFVGSGIMLAFVLTVIFVPAYLSGLNDHTLSRLLEKLPKEQDSKLTPALRKLGKLAGSHAKLWLLGFAALFALSVYGISLININDNPVRWFKADHELRIADSVLNQHFAGTYDAFLVLTDTNNLSHEAIQAIAGIAGEKQMSDATRTWLRQQAGILEQDDDLSALLMAIDDKSFELSNDTDIALLATLQADVESLSSQAKRFLSPSVLDYISQLQVHLQSSGLVGKSNSLADVVKTVNRELRSGTETDFVLPSSANGVAQTLLQYQSSHRPGDLWHFVTPNYRQSLVWLQLTSGDNQDMTAVVELVERYIQDHPLPDGLQLNWAGKAYLNVVWQQEMVAGMLDSLLGAFVIVLVMMVLLFRSLAFGILAMLPLTLTISLIYGLIGWLGKDYDMPIAVLSSLTLGLSVDFAIHFIERLRATWAEHKDWQQTLALMFEEPARAISRNAIVIAMGFTPLLFAPLVPYVTVGVFLASIMAISALVTLVMLPSLATLVRSWLFKS</sequence>
<evidence type="ECO:0000259" key="7">
    <source>
        <dbReference type="PROSITE" id="PS50156"/>
    </source>
</evidence>
<dbReference type="PROSITE" id="PS50156">
    <property type="entry name" value="SSD"/>
    <property type="match status" value="1"/>
</dbReference>
<dbReference type="Gene3D" id="1.20.1640.10">
    <property type="entry name" value="Multidrug efflux transporter AcrB transmembrane domain"/>
    <property type="match status" value="2"/>
</dbReference>
<protein>
    <recommendedName>
        <fullName evidence="7">SSD domain-containing protein</fullName>
    </recommendedName>
</protein>
<keyword evidence="9" id="KW-1185">Reference proteome</keyword>
<dbReference type="PANTHER" id="PTHR33406:SF13">
    <property type="entry name" value="MEMBRANE PROTEIN YDFJ"/>
    <property type="match status" value="1"/>
</dbReference>
<feature type="transmembrane region" description="Helical" evidence="6">
    <location>
        <begin position="238"/>
        <end position="260"/>
    </location>
</feature>
<evidence type="ECO:0000256" key="6">
    <source>
        <dbReference type="SAM" id="Phobius"/>
    </source>
</evidence>
<gene>
    <name evidence="8" type="ORF">GCM10009092_32710</name>
</gene>
<feature type="transmembrane region" description="Helical" evidence="6">
    <location>
        <begin position="678"/>
        <end position="701"/>
    </location>
</feature>
<evidence type="ECO:0000313" key="9">
    <source>
        <dbReference type="Proteomes" id="UP001501757"/>
    </source>
</evidence>
<organism evidence="8 9">
    <name type="scientific">Bowmanella denitrificans</name>
    <dbReference type="NCBI Taxonomy" id="366582"/>
    <lineage>
        <taxon>Bacteria</taxon>
        <taxon>Pseudomonadati</taxon>
        <taxon>Pseudomonadota</taxon>
        <taxon>Gammaproteobacteria</taxon>
        <taxon>Alteromonadales</taxon>
        <taxon>Alteromonadaceae</taxon>
        <taxon>Bowmanella</taxon>
    </lineage>
</organism>
<feature type="transmembrane region" description="Helical" evidence="6">
    <location>
        <begin position="307"/>
        <end position="331"/>
    </location>
</feature>
<dbReference type="PRINTS" id="PR00702">
    <property type="entry name" value="ACRIFLAVINRP"/>
</dbReference>
<feature type="transmembrane region" description="Helical" evidence="6">
    <location>
        <begin position="403"/>
        <end position="422"/>
    </location>
</feature>
<dbReference type="Pfam" id="PF03176">
    <property type="entry name" value="MMPL"/>
    <property type="match status" value="1"/>
</dbReference>
<evidence type="ECO:0000256" key="3">
    <source>
        <dbReference type="ARBA" id="ARBA00022692"/>
    </source>
</evidence>
<dbReference type="Proteomes" id="UP001501757">
    <property type="component" value="Unassembled WGS sequence"/>
</dbReference>
<keyword evidence="2" id="KW-1003">Cell membrane</keyword>
<feature type="transmembrane region" description="Helical" evidence="6">
    <location>
        <begin position="811"/>
        <end position="834"/>
    </location>
</feature>
<keyword evidence="4 6" id="KW-1133">Transmembrane helix</keyword>
<evidence type="ECO:0000313" key="8">
    <source>
        <dbReference type="EMBL" id="GAA0365787.1"/>
    </source>
</evidence>
<dbReference type="EMBL" id="BAAAEI010000020">
    <property type="protein sequence ID" value="GAA0365787.1"/>
    <property type="molecule type" value="Genomic_DNA"/>
</dbReference>
<feature type="transmembrane region" description="Helical" evidence="6">
    <location>
        <begin position="787"/>
        <end position="805"/>
    </location>
</feature>
<dbReference type="RefSeq" id="WP_343846307.1">
    <property type="nucleotide sequence ID" value="NZ_BAAAEI010000020.1"/>
</dbReference>
<dbReference type="InterPro" id="IPR001036">
    <property type="entry name" value="Acrflvin-R"/>
</dbReference>
<evidence type="ECO:0000256" key="5">
    <source>
        <dbReference type="ARBA" id="ARBA00023136"/>
    </source>
</evidence>
<dbReference type="InterPro" id="IPR004869">
    <property type="entry name" value="MMPL_dom"/>
</dbReference>
<dbReference type="InterPro" id="IPR003392">
    <property type="entry name" value="PTHD_SSD"/>
</dbReference>
<dbReference type="InterPro" id="IPR050545">
    <property type="entry name" value="Mycobact_MmpL"/>
</dbReference>
<keyword evidence="3 6" id="KW-0812">Transmembrane</keyword>
<feature type="transmembrane region" description="Helical" evidence="6">
    <location>
        <begin position="708"/>
        <end position="728"/>
    </location>
</feature>
<dbReference type="Pfam" id="PF02460">
    <property type="entry name" value="Patched"/>
    <property type="match status" value="1"/>
</dbReference>
<reference evidence="9" key="1">
    <citation type="journal article" date="2019" name="Int. J. Syst. Evol. Microbiol.">
        <title>The Global Catalogue of Microorganisms (GCM) 10K type strain sequencing project: providing services to taxonomists for standard genome sequencing and annotation.</title>
        <authorList>
            <consortium name="The Broad Institute Genomics Platform"/>
            <consortium name="The Broad Institute Genome Sequencing Center for Infectious Disease"/>
            <person name="Wu L."/>
            <person name="Ma J."/>
        </authorList>
    </citation>
    <scope>NUCLEOTIDE SEQUENCE [LARGE SCALE GENOMIC DNA]</scope>
    <source>
        <strain evidence="9">JCM 13378</strain>
    </source>
</reference>
<dbReference type="SUPFAM" id="SSF82866">
    <property type="entry name" value="Multidrug efflux transporter AcrB transmembrane domain"/>
    <property type="match status" value="2"/>
</dbReference>
<comment type="caution">
    <text evidence="8">The sequence shown here is derived from an EMBL/GenBank/DDBJ whole genome shotgun (WGS) entry which is preliminary data.</text>
</comment>
<feature type="transmembrane region" description="Helical" evidence="6">
    <location>
        <begin position="210"/>
        <end position="231"/>
    </location>
</feature>
<evidence type="ECO:0000256" key="1">
    <source>
        <dbReference type="ARBA" id="ARBA00004651"/>
    </source>
</evidence>
<keyword evidence="5 6" id="KW-0472">Membrane</keyword>
<dbReference type="InterPro" id="IPR000731">
    <property type="entry name" value="SSD"/>
</dbReference>
<comment type="subcellular location">
    <subcellularLocation>
        <location evidence="1">Cell membrane</location>
        <topology evidence="1">Multi-pass membrane protein</topology>
    </subcellularLocation>
</comment>
<feature type="transmembrane region" description="Helical" evidence="6">
    <location>
        <begin position="266"/>
        <end position="287"/>
    </location>
</feature>
<proteinExistence type="predicted"/>
<evidence type="ECO:0000256" key="4">
    <source>
        <dbReference type="ARBA" id="ARBA00022989"/>
    </source>
</evidence>
<feature type="domain" description="SSD" evidence="7">
    <location>
        <begin position="240"/>
        <end position="365"/>
    </location>
</feature>
<dbReference type="PANTHER" id="PTHR33406">
    <property type="entry name" value="MEMBRANE PROTEIN MJ1562-RELATED"/>
    <property type="match status" value="1"/>
</dbReference>
<feature type="transmembrane region" description="Helical" evidence="6">
    <location>
        <begin position="15"/>
        <end position="32"/>
    </location>
</feature>
<accession>A0ABP3HAH4</accession>
<name>A0ABP3HAH4_9ALTE</name>
<evidence type="ECO:0000256" key="2">
    <source>
        <dbReference type="ARBA" id="ARBA00022475"/>
    </source>
</evidence>